<evidence type="ECO:0000256" key="6">
    <source>
        <dbReference type="SAM" id="MobiDB-lite"/>
    </source>
</evidence>
<dbReference type="PANTHER" id="PTHR47970:SF12">
    <property type="entry name" value="KINESIN FAMILY MEMBER 11"/>
    <property type="match status" value="1"/>
</dbReference>
<evidence type="ECO:0000313" key="9">
    <source>
        <dbReference type="EMBL" id="CAD9255343.1"/>
    </source>
</evidence>
<evidence type="ECO:0000256" key="2">
    <source>
        <dbReference type="ARBA" id="ARBA00022490"/>
    </source>
</evidence>
<comment type="subcellular location">
    <subcellularLocation>
        <location evidence="1">Cytoplasm</location>
        <location evidence="1">Cytoskeleton</location>
    </subcellularLocation>
</comment>
<feature type="compositionally biased region" description="Basic residues" evidence="6">
    <location>
        <begin position="1588"/>
        <end position="1598"/>
    </location>
</feature>
<dbReference type="InterPro" id="IPR001752">
    <property type="entry name" value="Kinesin_motor_dom"/>
</dbReference>
<dbReference type="GO" id="GO:0005524">
    <property type="term" value="F:ATP binding"/>
    <property type="evidence" value="ECO:0007669"/>
    <property type="project" value="UniProtKB-UniRule"/>
</dbReference>
<dbReference type="InterPro" id="IPR027417">
    <property type="entry name" value="P-loop_NTPase"/>
</dbReference>
<feature type="compositionally biased region" description="Low complexity" evidence="6">
    <location>
        <begin position="1808"/>
        <end position="1827"/>
    </location>
</feature>
<dbReference type="EMBL" id="HBGJ01021161">
    <property type="protein sequence ID" value="CAD9255343.1"/>
    <property type="molecule type" value="Transcribed_RNA"/>
</dbReference>
<protein>
    <submittedName>
        <fullName evidence="9">Uncharacterized protein</fullName>
    </submittedName>
</protein>
<dbReference type="GO" id="GO:0090307">
    <property type="term" value="P:mitotic spindle assembly"/>
    <property type="evidence" value="ECO:0007669"/>
    <property type="project" value="TreeGrafter"/>
</dbReference>
<dbReference type="GO" id="GO:0008574">
    <property type="term" value="F:plus-end-directed microtubule motor activity"/>
    <property type="evidence" value="ECO:0007669"/>
    <property type="project" value="TreeGrafter"/>
</dbReference>
<feature type="binding site" evidence="5">
    <location>
        <begin position="1152"/>
        <end position="1159"/>
    </location>
    <ligand>
        <name>ATP</name>
        <dbReference type="ChEBI" id="CHEBI:30616"/>
    </ligand>
</feature>
<dbReference type="GO" id="GO:0005509">
    <property type="term" value="F:calcium ion binding"/>
    <property type="evidence" value="ECO:0007669"/>
    <property type="project" value="InterPro"/>
</dbReference>
<feature type="region of interest" description="Disordered" evidence="6">
    <location>
        <begin position="1588"/>
        <end position="1651"/>
    </location>
</feature>
<accession>A0A7S1U4N2</accession>
<dbReference type="PROSITE" id="PS00018">
    <property type="entry name" value="EF_HAND_1"/>
    <property type="match status" value="1"/>
</dbReference>
<feature type="region of interest" description="Disordered" evidence="6">
    <location>
        <begin position="1"/>
        <end position="57"/>
    </location>
</feature>
<feature type="region of interest" description="Disordered" evidence="6">
    <location>
        <begin position="782"/>
        <end position="801"/>
    </location>
</feature>
<feature type="compositionally biased region" description="Acidic residues" evidence="6">
    <location>
        <begin position="1622"/>
        <end position="1651"/>
    </location>
</feature>
<keyword evidence="3 5" id="KW-0505">Motor protein</keyword>
<dbReference type="SMART" id="SM00129">
    <property type="entry name" value="KISc"/>
    <property type="match status" value="1"/>
</dbReference>
<feature type="region of interest" description="Disordered" evidence="6">
    <location>
        <begin position="1808"/>
        <end position="1842"/>
    </location>
</feature>
<dbReference type="PANTHER" id="PTHR47970">
    <property type="entry name" value="KINESIN-LIKE PROTEIN KIF11"/>
    <property type="match status" value="1"/>
</dbReference>
<name>A0A7S1U4N2_9STRA</name>
<dbReference type="GO" id="GO:0051231">
    <property type="term" value="P:spindle elongation"/>
    <property type="evidence" value="ECO:0007669"/>
    <property type="project" value="TreeGrafter"/>
</dbReference>
<evidence type="ECO:0000259" key="8">
    <source>
        <dbReference type="PROSITE" id="PS50222"/>
    </source>
</evidence>
<dbReference type="InterPro" id="IPR002048">
    <property type="entry name" value="EF_hand_dom"/>
</dbReference>
<dbReference type="PRINTS" id="PR00380">
    <property type="entry name" value="KINESINHEAVY"/>
</dbReference>
<dbReference type="PROSITE" id="PS50067">
    <property type="entry name" value="KINESIN_MOTOR_2"/>
    <property type="match status" value="1"/>
</dbReference>
<evidence type="ECO:0000256" key="3">
    <source>
        <dbReference type="ARBA" id="ARBA00023175"/>
    </source>
</evidence>
<keyword evidence="4" id="KW-0206">Cytoskeleton</keyword>
<proteinExistence type="inferred from homology"/>
<feature type="domain" description="Kinesin motor" evidence="7">
    <location>
        <begin position="1068"/>
        <end position="1588"/>
    </location>
</feature>
<dbReference type="GO" id="GO:0072686">
    <property type="term" value="C:mitotic spindle"/>
    <property type="evidence" value="ECO:0007669"/>
    <property type="project" value="TreeGrafter"/>
</dbReference>
<feature type="domain" description="EF-hand" evidence="8">
    <location>
        <begin position="1748"/>
        <end position="1783"/>
    </location>
</feature>
<dbReference type="InterPro" id="IPR018247">
    <property type="entry name" value="EF_Hand_1_Ca_BS"/>
</dbReference>
<feature type="compositionally biased region" description="Basic and acidic residues" evidence="6">
    <location>
        <begin position="459"/>
        <end position="470"/>
    </location>
</feature>
<feature type="compositionally biased region" description="Polar residues" evidence="6">
    <location>
        <begin position="1228"/>
        <end position="1247"/>
    </location>
</feature>
<keyword evidence="5" id="KW-0547">Nucleotide-binding</keyword>
<dbReference type="InterPro" id="IPR036961">
    <property type="entry name" value="Kinesin_motor_dom_sf"/>
</dbReference>
<evidence type="ECO:0000256" key="1">
    <source>
        <dbReference type="ARBA" id="ARBA00004245"/>
    </source>
</evidence>
<evidence type="ECO:0000256" key="4">
    <source>
        <dbReference type="ARBA" id="ARBA00023212"/>
    </source>
</evidence>
<keyword evidence="2" id="KW-0963">Cytoplasm</keyword>
<reference evidence="9" key="1">
    <citation type="submission" date="2021-01" db="EMBL/GenBank/DDBJ databases">
        <authorList>
            <person name="Corre E."/>
            <person name="Pelletier E."/>
            <person name="Niang G."/>
            <person name="Scheremetjew M."/>
            <person name="Finn R."/>
            <person name="Kale V."/>
            <person name="Holt S."/>
            <person name="Cochrane G."/>
            <person name="Meng A."/>
            <person name="Brown T."/>
            <person name="Cohen L."/>
        </authorList>
    </citation>
    <scope>NUCLEOTIDE SEQUENCE</scope>
    <source>
        <strain evidence="9">CCMP2877</strain>
    </source>
</reference>
<gene>
    <name evidence="9" type="ORF">PPAR1163_LOCUS13713</name>
</gene>
<keyword evidence="5" id="KW-0067">ATP-binding</keyword>
<dbReference type="GO" id="GO:0005876">
    <property type="term" value="C:spindle microtubule"/>
    <property type="evidence" value="ECO:0007669"/>
    <property type="project" value="TreeGrafter"/>
</dbReference>
<dbReference type="PROSITE" id="PS50222">
    <property type="entry name" value="EF_HAND_2"/>
    <property type="match status" value="1"/>
</dbReference>
<organism evidence="9">
    <name type="scientific">Phaeomonas parva</name>
    <dbReference type="NCBI Taxonomy" id="124430"/>
    <lineage>
        <taxon>Eukaryota</taxon>
        <taxon>Sar</taxon>
        <taxon>Stramenopiles</taxon>
        <taxon>Ochrophyta</taxon>
        <taxon>Pinguiophyceae</taxon>
        <taxon>Pinguiochrysidales</taxon>
        <taxon>Pinguiochrysidaceae</taxon>
        <taxon>Phaeomonas</taxon>
    </lineage>
</organism>
<feature type="region of interest" description="Disordered" evidence="6">
    <location>
        <begin position="386"/>
        <end position="470"/>
    </location>
</feature>
<feature type="region of interest" description="Disordered" evidence="6">
    <location>
        <begin position="1228"/>
        <end position="1254"/>
    </location>
</feature>
<comment type="similarity">
    <text evidence="5">Belongs to the TRAFAC class myosin-kinesin ATPase superfamily. Kinesin family.</text>
</comment>
<dbReference type="InterPro" id="IPR047149">
    <property type="entry name" value="KIF11-like"/>
</dbReference>
<dbReference type="Pfam" id="PF00225">
    <property type="entry name" value="Kinesin"/>
    <property type="match status" value="2"/>
</dbReference>
<sequence>MQRSEESYPWGGRPGLPNPDADTAAQVALEAGSCNSYDEPEPEADRPAPNAGAEAPHAPYPPMALPYHTALQNYAEEEVFEYCGLCCVASRPEPLPCGGNRVYWYDHTNRTIGCTKVSSKPRPPGMVLEEGQGPPDDDDGLLVQTTVLYDRVPRRVREIVVAEGEAFIATLNEAGEIHVFDPRTRYMYLCQQYLNQPRGLSLVPGSNDVLFIEDGRLDRADAVVPDPDLGHASRATLDSYPTVSSTADNRENWGTLVKVIFGDLAQSALREHSDDRVVASTTFSGSLSALNKGIPDADFDPAVTAQEPESWPRCRGLPDLHDRFRRSIKIVLFIPSRARVCVEDGNNQAVDGRSMARVGEATSVAYVPHAKTPSLLVGFARFSPDRDAQGMRSRTGSRSTDDLGVRPLLASTSPIPKLALQIPGEEGITRPGQEPAAKPPRPRPSTASAATRKKRSRKKAPEPFKRREAPKELEAASFYNDCGGVVCLPLRPSNALGRGKARRRLLDTAAGGGNRDTVRPLSSQLRAARVQAANAVFEKGENVLESRVQQKRRREKAAQETARVGAFLLKKHERYQRLLKRVARWRPLSEPLPQRFAPRECKAMAKDYHVEQVVVRSHPEIILSFLAKDDKFISAYEEIRAEGTLLKVAIDKVVEEQPAPRFPFNRPDDQSLQSKAMQQDEIAEVKDFKDEFVKTPRDKVFKAETAESRRLRTYERMIIHGETEVGAEDKEAQMEAYDRQNKALSPTGISQSIPLNVQMDMDASVMPADTEDEVAVYDAAASQGGSLDDDGSSSRGTGRSLNRLHMEGRPMFRMRPLRGLFGVWHEAKVILRDPRMPMPHKLILSALPTISEGDDEEMVLLQLLIASNGVINPTAAGPNGAALPSPRYHGLFVMRDMLDEGYDDERYLHPFSSHFVEKDMQLQPMVSGPVRSLCADARGTILLLTTPSLEARMKFAPQPQANQPMALASLRVSNESYSLRGLWRRESSFALGLRTAKGLRAARSHPYFEDGSVGGSLSVTQEDDVHVGLLMTTLNSPKSQGQGPEEVEQPKDLFRVPDPGEGEAGGVNVAVVLRCRPLLPHEIARGERSVVTCRGREAVVPGDVLPLGRDRTFDFDRVFGQDATQEDLYADAVFPCVDRLLAGYNATVCAYGQTGSGKTFTMEGEGWGHSVGNLGAQAGMIPRAVVDIFTRLEKEKAEGDEAMQEAYALARKVAESNKKQRMRAMNKSLGNASAAPSMTTANTGNTPSRRRRKAVKWPRRLASWNVSVSHVEIYCEQLYDLLARATNDDGEPPPVPKMGLTRSKSALDLAPKPIKRVRPKSAVGTRPRAKTDGEFARGRAMTADEGGGDAPKKKASPLSASGWRRKNDGRAFGAGRQHFSGWDDDDDDAGGDAGEAAAGAPEKRGIAKQLKVEETAKGGVVVRGLESVRVTAPQDIIEILSRTSQNRRTAETLCNRQSSRSHSIFTIDVQTVYEYGPPGATGEIVKEAHLHLVDLSGSENIKRSGAEGLRVMEAKNIGLGLLALGRCIGALFARNEHIPFRDSRLTRILADSLGGDSFTVMVLNATPVVSMVDETVATLTYASMVRGIKTKPKRHRTKTTASAMRKAGKSPKKGDAPGEFGAGEDGDGGLDGEGGEDDDEEESDDDDETFGFDEMLGVKNTAEEFAPAFVHPWRGRVPVRGQLAAKPPSAKLELNLARVRSKTFEQTAMFEGHYLQVAFDATTYDWVRSIVLEDGAPDAIYPNGLRPKFLEVLKDIHAVVDRDRDGYLSAGDLTYLAAYVDAFIESVSILLKKQSKGKLGATARRGALATTGRSTGRSTSLSGAASSAKRRGGGAAPKRSTEWHPAEHALTAFAQAIDGAVLDSKARGVRRGWRLGFDAWVKWIASVAAAHPTFLRTLVISLGLTPNLNPNPDFNGYGLIYKWMEPLIEAPEGSRPRHAGPEAAASAPRDSMVFALAMRRLTLLHRGAVPPSEVEILRASMHGKADVEIPQAYLALVRAYSPAVFGSVVDFL</sequence>
<dbReference type="Gene3D" id="3.40.850.10">
    <property type="entry name" value="Kinesin motor domain"/>
    <property type="match status" value="1"/>
</dbReference>
<feature type="region of interest" description="Disordered" evidence="6">
    <location>
        <begin position="1317"/>
        <end position="1403"/>
    </location>
</feature>
<evidence type="ECO:0000259" key="7">
    <source>
        <dbReference type="PROSITE" id="PS50067"/>
    </source>
</evidence>
<dbReference type="GO" id="GO:0007018">
    <property type="term" value="P:microtubule-based movement"/>
    <property type="evidence" value="ECO:0007669"/>
    <property type="project" value="InterPro"/>
</dbReference>
<evidence type="ECO:0000256" key="5">
    <source>
        <dbReference type="PROSITE-ProRule" id="PRU00283"/>
    </source>
</evidence>
<dbReference type="GO" id="GO:0008017">
    <property type="term" value="F:microtubule binding"/>
    <property type="evidence" value="ECO:0007669"/>
    <property type="project" value="InterPro"/>
</dbReference>
<dbReference type="SUPFAM" id="SSF52540">
    <property type="entry name" value="P-loop containing nucleoside triphosphate hydrolases"/>
    <property type="match status" value="1"/>
</dbReference>